<feature type="compositionally biased region" description="Polar residues" evidence="1">
    <location>
        <begin position="191"/>
        <end position="209"/>
    </location>
</feature>
<feature type="compositionally biased region" description="Low complexity" evidence="1">
    <location>
        <begin position="153"/>
        <end position="164"/>
    </location>
</feature>
<feature type="compositionally biased region" description="Basic and acidic residues" evidence="1">
    <location>
        <begin position="178"/>
        <end position="190"/>
    </location>
</feature>
<dbReference type="GeneID" id="63746671"/>
<organism evidence="2 3">
    <name type="scientific">Aspergillus wentii DTO 134E9</name>
    <dbReference type="NCBI Taxonomy" id="1073089"/>
    <lineage>
        <taxon>Eukaryota</taxon>
        <taxon>Fungi</taxon>
        <taxon>Dikarya</taxon>
        <taxon>Ascomycota</taxon>
        <taxon>Pezizomycotina</taxon>
        <taxon>Eurotiomycetes</taxon>
        <taxon>Eurotiomycetidae</taxon>
        <taxon>Eurotiales</taxon>
        <taxon>Aspergillaceae</taxon>
        <taxon>Aspergillus</taxon>
        <taxon>Aspergillus subgen. Cremei</taxon>
    </lineage>
</organism>
<feature type="region of interest" description="Disordered" evidence="1">
    <location>
        <begin position="152"/>
        <end position="209"/>
    </location>
</feature>
<dbReference type="RefSeq" id="XP_040688536.1">
    <property type="nucleotide sequence ID" value="XM_040830823.1"/>
</dbReference>
<protein>
    <submittedName>
        <fullName evidence="2">Uncharacterized protein</fullName>
    </submittedName>
</protein>
<dbReference type="EMBL" id="KV878212">
    <property type="protein sequence ID" value="OJJ34860.1"/>
    <property type="molecule type" value="Genomic_DNA"/>
</dbReference>
<dbReference type="AlphaFoldDB" id="A0A1L9RIU6"/>
<dbReference type="VEuPathDB" id="FungiDB:ASPWEDRAFT_171696"/>
<evidence type="ECO:0000313" key="3">
    <source>
        <dbReference type="Proteomes" id="UP000184383"/>
    </source>
</evidence>
<dbReference type="Proteomes" id="UP000184383">
    <property type="component" value="Unassembled WGS sequence"/>
</dbReference>
<gene>
    <name evidence="2" type="ORF">ASPWEDRAFT_171696</name>
</gene>
<keyword evidence="3" id="KW-1185">Reference proteome</keyword>
<proteinExistence type="predicted"/>
<reference evidence="3" key="1">
    <citation type="journal article" date="2017" name="Genome Biol.">
        <title>Comparative genomics reveals high biological diversity and specific adaptations in the industrially and medically important fungal genus Aspergillus.</title>
        <authorList>
            <person name="de Vries R.P."/>
            <person name="Riley R."/>
            <person name="Wiebenga A."/>
            <person name="Aguilar-Osorio G."/>
            <person name="Amillis S."/>
            <person name="Uchima C.A."/>
            <person name="Anderluh G."/>
            <person name="Asadollahi M."/>
            <person name="Askin M."/>
            <person name="Barry K."/>
            <person name="Battaglia E."/>
            <person name="Bayram O."/>
            <person name="Benocci T."/>
            <person name="Braus-Stromeyer S.A."/>
            <person name="Caldana C."/>
            <person name="Canovas D."/>
            <person name="Cerqueira G.C."/>
            <person name="Chen F."/>
            <person name="Chen W."/>
            <person name="Choi C."/>
            <person name="Clum A."/>
            <person name="Dos Santos R.A."/>
            <person name="Damasio A.R."/>
            <person name="Diallinas G."/>
            <person name="Emri T."/>
            <person name="Fekete E."/>
            <person name="Flipphi M."/>
            <person name="Freyberg S."/>
            <person name="Gallo A."/>
            <person name="Gournas C."/>
            <person name="Habgood R."/>
            <person name="Hainaut M."/>
            <person name="Harispe M.L."/>
            <person name="Henrissat B."/>
            <person name="Hilden K.S."/>
            <person name="Hope R."/>
            <person name="Hossain A."/>
            <person name="Karabika E."/>
            <person name="Karaffa L."/>
            <person name="Karanyi Z."/>
            <person name="Krasevec N."/>
            <person name="Kuo A."/>
            <person name="Kusch H."/>
            <person name="LaButti K."/>
            <person name="Lagendijk E.L."/>
            <person name="Lapidus A."/>
            <person name="Levasseur A."/>
            <person name="Lindquist E."/>
            <person name="Lipzen A."/>
            <person name="Logrieco A.F."/>
            <person name="MacCabe A."/>
            <person name="Maekelae M.R."/>
            <person name="Malavazi I."/>
            <person name="Melin P."/>
            <person name="Meyer V."/>
            <person name="Mielnichuk N."/>
            <person name="Miskei M."/>
            <person name="Molnar A.P."/>
            <person name="Mule G."/>
            <person name="Ngan C.Y."/>
            <person name="Orejas M."/>
            <person name="Orosz E."/>
            <person name="Ouedraogo J.P."/>
            <person name="Overkamp K.M."/>
            <person name="Park H.-S."/>
            <person name="Perrone G."/>
            <person name="Piumi F."/>
            <person name="Punt P.J."/>
            <person name="Ram A.F."/>
            <person name="Ramon A."/>
            <person name="Rauscher S."/>
            <person name="Record E."/>
            <person name="Riano-Pachon D.M."/>
            <person name="Robert V."/>
            <person name="Roehrig J."/>
            <person name="Ruller R."/>
            <person name="Salamov A."/>
            <person name="Salih N.S."/>
            <person name="Samson R.A."/>
            <person name="Sandor E."/>
            <person name="Sanguinetti M."/>
            <person name="Schuetze T."/>
            <person name="Sepcic K."/>
            <person name="Shelest E."/>
            <person name="Sherlock G."/>
            <person name="Sophianopoulou V."/>
            <person name="Squina F.M."/>
            <person name="Sun H."/>
            <person name="Susca A."/>
            <person name="Todd R.B."/>
            <person name="Tsang A."/>
            <person name="Unkles S.E."/>
            <person name="van de Wiele N."/>
            <person name="van Rossen-Uffink D."/>
            <person name="Oliveira J.V."/>
            <person name="Vesth T.C."/>
            <person name="Visser J."/>
            <person name="Yu J.-H."/>
            <person name="Zhou M."/>
            <person name="Andersen M.R."/>
            <person name="Archer D.B."/>
            <person name="Baker S.E."/>
            <person name="Benoit I."/>
            <person name="Brakhage A.A."/>
            <person name="Braus G.H."/>
            <person name="Fischer R."/>
            <person name="Frisvad J.C."/>
            <person name="Goldman G.H."/>
            <person name="Houbraken J."/>
            <person name="Oakley B."/>
            <person name="Pocsi I."/>
            <person name="Scazzocchio C."/>
            <person name="Seiboth B."/>
            <person name="vanKuyk P.A."/>
            <person name="Wortman J."/>
            <person name="Dyer P.S."/>
            <person name="Grigoriev I.V."/>
        </authorList>
    </citation>
    <scope>NUCLEOTIDE SEQUENCE [LARGE SCALE GENOMIC DNA]</scope>
    <source>
        <strain evidence="3">DTO 134E9</strain>
    </source>
</reference>
<dbReference type="OrthoDB" id="4438748at2759"/>
<sequence length="209" mass="23564">MTNMAVNNPQNEKRSWRKRNHVPSIFIQDMDRTVGNLAYLPFTGNPAHGGRLPTPNNLQNHAFNFPSTFPTYPACHLGPGPAFMGYQPQNEMNANVMPMPPLPPRPIESEQEHQNRLFLEQFRYAGQQQEYESPRFDPTIHDTIRRMESLKVASEASANDNASSPTSQLRGDAPEFVPGKKDDQVEEKSRNSGSQFSWTIVSSSNSGYQ</sequence>
<accession>A0A1L9RIU6</accession>
<evidence type="ECO:0000313" key="2">
    <source>
        <dbReference type="EMBL" id="OJJ34860.1"/>
    </source>
</evidence>
<evidence type="ECO:0000256" key="1">
    <source>
        <dbReference type="SAM" id="MobiDB-lite"/>
    </source>
</evidence>
<name>A0A1L9RIU6_ASPWE</name>